<protein>
    <submittedName>
        <fullName evidence="2">Uncharacterized protein</fullName>
    </submittedName>
</protein>
<proteinExistence type="predicted"/>
<evidence type="ECO:0000256" key="1">
    <source>
        <dbReference type="SAM" id="Phobius"/>
    </source>
</evidence>
<dbReference type="AlphaFoldDB" id="A0A2H0W395"/>
<evidence type="ECO:0000313" key="3">
    <source>
        <dbReference type="Proteomes" id="UP000229056"/>
    </source>
</evidence>
<feature type="transmembrane region" description="Helical" evidence="1">
    <location>
        <begin position="97"/>
        <end position="117"/>
    </location>
</feature>
<name>A0A2H0W395_9BACT</name>
<feature type="transmembrane region" description="Helical" evidence="1">
    <location>
        <begin position="48"/>
        <end position="68"/>
    </location>
</feature>
<accession>A0A2H0W395</accession>
<reference evidence="3" key="1">
    <citation type="submission" date="2017-09" db="EMBL/GenBank/DDBJ databases">
        <title>Depth-based differentiation of microbial function through sediment-hosted aquifers and enrichment of novel symbionts in the deep terrestrial subsurface.</title>
        <authorList>
            <person name="Probst A.J."/>
            <person name="Ladd B."/>
            <person name="Jarett J.K."/>
            <person name="Geller-Mcgrath D.E."/>
            <person name="Sieber C.M.K."/>
            <person name="Emerson J.B."/>
            <person name="Anantharaman K."/>
            <person name="Thomas B.C."/>
            <person name="Malmstrom R."/>
            <person name="Stieglmeier M."/>
            <person name="Klingl A."/>
            <person name="Woyke T."/>
            <person name="Ryan C.M."/>
            <person name="Banfield J.F."/>
        </authorList>
    </citation>
    <scope>NUCLEOTIDE SEQUENCE [LARGE SCALE GENOMIC DNA]</scope>
</reference>
<evidence type="ECO:0000313" key="2">
    <source>
        <dbReference type="EMBL" id="PIS05816.1"/>
    </source>
</evidence>
<dbReference type="Proteomes" id="UP000229056">
    <property type="component" value="Unassembled WGS sequence"/>
</dbReference>
<feature type="transmembrane region" description="Helical" evidence="1">
    <location>
        <begin position="75"/>
        <end position="91"/>
    </location>
</feature>
<sequence>MSHKLKNFSFIAFAFILIILFTPLFGSLYDKYFGPVTSGFLGLSHPEYFEGFFMSYAFFMTLALTLFITKNKYKLIAIFLGSLLLFDIFLGSWEGLIIDFGTMVISWLLAQLGLFIYKSLKIKK</sequence>
<keyword evidence="1" id="KW-0472">Membrane</keyword>
<feature type="transmembrane region" description="Helical" evidence="1">
    <location>
        <begin position="7"/>
        <end position="28"/>
    </location>
</feature>
<comment type="caution">
    <text evidence="2">The sequence shown here is derived from an EMBL/GenBank/DDBJ whole genome shotgun (WGS) entry which is preliminary data.</text>
</comment>
<keyword evidence="1" id="KW-1133">Transmembrane helix</keyword>
<gene>
    <name evidence="2" type="ORF">COT80_03560</name>
</gene>
<dbReference type="EMBL" id="PEZY01000012">
    <property type="protein sequence ID" value="PIS05816.1"/>
    <property type="molecule type" value="Genomic_DNA"/>
</dbReference>
<keyword evidence="1" id="KW-0812">Transmembrane</keyword>
<organism evidence="2 3">
    <name type="scientific">Candidatus Buchananbacteria bacterium CG10_big_fil_rev_8_21_14_0_10_33_19</name>
    <dbReference type="NCBI Taxonomy" id="1974525"/>
    <lineage>
        <taxon>Bacteria</taxon>
        <taxon>Candidatus Buchananiibacteriota</taxon>
    </lineage>
</organism>